<gene>
    <name evidence="2" type="ORF">JFN93_23090</name>
</gene>
<accession>A0A8J7SB45</accession>
<dbReference type="RefSeq" id="WP_199386752.1">
    <property type="nucleotide sequence ID" value="NZ_JAEMHM010000026.1"/>
</dbReference>
<proteinExistence type="predicted"/>
<feature type="transmembrane region" description="Helical" evidence="1">
    <location>
        <begin position="71"/>
        <end position="92"/>
    </location>
</feature>
<evidence type="ECO:0000313" key="3">
    <source>
        <dbReference type="Proteomes" id="UP000636888"/>
    </source>
</evidence>
<dbReference type="EMBL" id="JAEMHM010000026">
    <property type="protein sequence ID" value="MBJ6727611.1"/>
    <property type="molecule type" value="Genomic_DNA"/>
</dbReference>
<comment type="caution">
    <text evidence="2">The sequence shown here is derived from an EMBL/GenBank/DDBJ whole genome shotgun (WGS) entry which is preliminary data.</text>
</comment>
<dbReference type="AlphaFoldDB" id="A0A8J7SB45"/>
<keyword evidence="1" id="KW-1133">Transmembrane helix</keyword>
<sequence length="143" mass="16012">MDYKKTSPLGLGALAAVYLFFLLLSASSYGDPFIFMGRIYSGTTAQAMVIADTILSLYLLLGILKRQLLTWWLLLAYNLIDIGNALVNLALVPAKTIETLAGTPVPEESLRFNTLAATFALILLNLFIYRRRRLFVNRSPYLF</sequence>
<keyword evidence="3" id="KW-1185">Reference proteome</keyword>
<evidence type="ECO:0000313" key="2">
    <source>
        <dbReference type="EMBL" id="MBJ6727611.1"/>
    </source>
</evidence>
<dbReference type="Proteomes" id="UP000636888">
    <property type="component" value="Unassembled WGS sequence"/>
</dbReference>
<feature type="transmembrane region" description="Helical" evidence="1">
    <location>
        <begin position="112"/>
        <end position="129"/>
    </location>
</feature>
<name>A0A8J7SB45_9BACT</name>
<keyword evidence="1" id="KW-0812">Transmembrane</keyword>
<evidence type="ECO:0000256" key="1">
    <source>
        <dbReference type="SAM" id="Phobius"/>
    </source>
</evidence>
<reference evidence="2" key="1">
    <citation type="submission" date="2020-12" db="EMBL/GenBank/DDBJ databases">
        <title>Geomonas sp. Red875, isolated from river sediment.</title>
        <authorList>
            <person name="Xu Z."/>
            <person name="Zhang Z."/>
            <person name="Masuda Y."/>
            <person name="Itoh H."/>
            <person name="Senoo K."/>
        </authorList>
    </citation>
    <scope>NUCLEOTIDE SEQUENCE</scope>
    <source>
        <strain evidence="2">Red875</strain>
    </source>
</reference>
<keyword evidence="1" id="KW-0472">Membrane</keyword>
<feature type="transmembrane region" description="Helical" evidence="1">
    <location>
        <begin position="46"/>
        <end position="64"/>
    </location>
</feature>
<protein>
    <submittedName>
        <fullName evidence="2">Uncharacterized protein</fullName>
    </submittedName>
</protein>
<organism evidence="2 3">
    <name type="scientific">Geomesophilobacter sediminis</name>
    <dbReference type="NCBI Taxonomy" id="2798584"/>
    <lineage>
        <taxon>Bacteria</taxon>
        <taxon>Pseudomonadati</taxon>
        <taxon>Thermodesulfobacteriota</taxon>
        <taxon>Desulfuromonadia</taxon>
        <taxon>Geobacterales</taxon>
        <taxon>Geobacteraceae</taxon>
        <taxon>Geomesophilobacter</taxon>
    </lineage>
</organism>